<dbReference type="AlphaFoldDB" id="A0A842ID70"/>
<keyword evidence="5 7" id="KW-1133">Transmembrane helix</keyword>
<dbReference type="RefSeq" id="WP_185799154.1">
    <property type="nucleotide sequence ID" value="NZ_JACLQD010000007.1"/>
</dbReference>
<evidence type="ECO:0000256" key="6">
    <source>
        <dbReference type="ARBA" id="ARBA00023136"/>
    </source>
</evidence>
<dbReference type="GO" id="GO:1902600">
    <property type="term" value="P:proton transmembrane transport"/>
    <property type="evidence" value="ECO:0007669"/>
    <property type="project" value="InterPro"/>
</dbReference>
<protein>
    <submittedName>
        <fullName evidence="9">Cation:proton antiporter</fullName>
    </submittedName>
</protein>
<feature type="transmembrane region" description="Helical" evidence="7">
    <location>
        <begin position="63"/>
        <end position="82"/>
    </location>
</feature>
<dbReference type="GO" id="GO:0016020">
    <property type="term" value="C:membrane"/>
    <property type="evidence" value="ECO:0007669"/>
    <property type="project" value="UniProtKB-SubCell"/>
</dbReference>
<keyword evidence="4 7" id="KW-0812">Transmembrane</keyword>
<evidence type="ECO:0000256" key="5">
    <source>
        <dbReference type="ARBA" id="ARBA00022989"/>
    </source>
</evidence>
<name>A0A842ID70_9RHOB</name>
<feature type="transmembrane region" description="Helical" evidence="7">
    <location>
        <begin position="32"/>
        <end position="51"/>
    </location>
</feature>
<keyword evidence="10" id="KW-1185">Reference proteome</keyword>
<feature type="domain" description="Cation/H+ exchanger transmembrane" evidence="8">
    <location>
        <begin position="18"/>
        <end position="396"/>
    </location>
</feature>
<comment type="caution">
    <text evidence="9">The sequence shown here is derived from an EMBL/GenBank/DDBJ whole genome shotgun (WGS) entry which is preliminary data.</text>
</comment>
<evidence type="ECO:0000256" key="2">
    <source>
        <dbReference type="ARBA" id="ARBA00005551"/>
    </source>
</evidence>
<accession>A0A842ID70</accession>
<feature type="transmembrane region" description="Helical" evidence="7">
    <location>
        <begin position="6"/>
        <end position="25"/>
    </location>
</feature>
<evidence type="ECO:0000256" key="1">
    <source>
        <dbReference type="ARBA" id="ARBA00004141"/>
    </source>
</evidence>
<evidence type="ECO:0000259" key="8">
    <source>
        <dbReference type="Pfam" id="PF00999"/>
    </source>
</evidence>
<evidence type="ECO:0000256" key="4">
    <source>
        <dbReference type="ARBA" id="ARBA00022692"/>
    </source>
</evidence>
<feature type="transmembrane region" description="Helical" evidence="7">
    <location>
        <begin position="89"/>
        <end position="110"/>
    </location>
</feature>
<dbReference type="PANTHER" id="PTHR42751:SF1">
    <property type="entry name" value="CATION_PROTON ANTIPORTER YBAL-RELATED"/>
    <property type="match status" value="1"/>
</dbReference>
<dbReference type="Proteomes" id="UP000555411">
    <property type="component" value="Unassembled WGS sequence"/>
</dbReference>
<dbReference type="PANTHER" id="PTHR42751">
    <property type="entry name" value="SODIUM/HYDROGEN EXCHANGER FAMILY/TRKA DOMAIN PROTEIN"/>
    <property type="match status" value="1"/>
</dbReference>
<dbReference type="InterPro" id="IPR006153">
    <property type="entry name" value="Cation/H_exchanger_TM"/>
</dbReference>
<proteinExistence type="inferred from homology"/>
<gene>
    <name evidence="9" type="ORF">H7F16_18630</name>
</gene>
<dbReference type="GO" id="GO:0015297">
    <property type="term" value="F:antiporter activity"/>
    <property type="evidence" value="ECO:0007669"/>
    <property type="project" value="InterPro"/>
</dbReference>
<evidence type="ECO:0000313" key="9">
    <source>
        <dbReference type="EMBL" id="MBC2837541.1"/>
    </source>
</evidence>
<evidence type="ECO:0000256" key="3">
    <source>
        <dbReference type="ARBA" id="ARBA00022448"/>
    </source>
</evidence>
<evidence type="ECO:0000256" key="7">
    <source>
        <dbReference type="SAM" id="Phobius"/>
    </source>
</evidence>
<keyword evidence="6 7" id="KW-0472">Membrane</keyword>
<dbReference type="Pfam" id="PF00999">
    <property type="entry name" value="Na_H_Exchanger"/>
    <property type="match status" value="1"/>
</dbReference>
<feature type="transmembrane region" description="Helical" evidence="7">
    <location>
        <begin position="149"/>
        <end position="172"/>
    </location>
</feature>
<dbReference type="InterPro" id="IPR038770">
    <property type="entry name" value="Na+/solute_symporter_sf"/>
</dbReference>
<comment type="similarity">
    <text evidence="2">Belongs to the monovalent cation:proton antiporter 2 (CPA2) transporter (TC 2.A.37) family.</text>
</comment>
<reference evidence="9 10" key="1">
    <citation type="journal article" date="2017" name="Int. J. Syst. Evol. Microbiol.">
        <title>Gemmobacter straminiformis sp. nov., isolated from an artificial fountain.</title>
        <authorList>
            <person name="Kang J.Y."/>
            <person name="Kim M.J."/>
            <person name="Chun J."/>
            <person name="Son K.P."/>
            <person name="Jahng K.Y."/>
        </authorList>
    </citation>
    <scope>NUCLEOTIDE SEQUENCE [LARGE SCALE GENOMIC DNA]</scope>
    <source>
        <strain evidence="9 10">CAM-8</strain>
    </source>
</reference>
<feature type="transmembrane region" description="Helical" evidence="7">
    <location>
        <begin position="192"/>
        <end position="217"/>
    </location>
</feature>
<feature type="transmembrane region" description="Helical" evidence="7">
    <location>
        <begin position="380"/>
        <end position="399"/>
    </location>
</feature>
<feature type="transmembrane region" description="Helical" evidence="7">
    <location>
        <begin position="116"/>
        <end position="137"/>
    </location>
</feature>
<feature type="transmembrane region" description="Helical" evidence="7">
    <location>
        <begin position="345"/>
        <end position="368"/>
    </location>
</feature>
<feature type="transmembrane region" description="Helical" evidence="7">
    <location>
        <begin position="291"/>
        <end position="309"/>
    </location>
</feature>
<evidence type="ECO:0000313" key="10">
    <source>
        <dbReference type="Proteomes" id="UP000555411"/>
    </source>
</evidence>
<sequence length="408" mass="41935">MPHDTPLIATIVVGLCLAFALGLIAQRLRLPLIAGYLLAGVIVGPFTPGYVADQKLATELAELGVILLMFGVGLHFSVRDLLSVKGIAVPGAVGQIGVATGAGVLLAWALGWGLGAGVIFGLSLSVASTVVLLRALQDRGLVTTDRGKIAVGWLIVEDLVMVVSLVLIPPLAGLLGGAAQPVDGQAAEVVALGFGPVAATLLVTAVKVGAFVALMLIVGQRLIPMVLHYVAHTGSRELFRLSVLAIALGVAFGSSTLFGVSFALGAFFAGMVMAGSTLSQQAARETLPLRDAFAVLFFVSVGMLFNPMVVVTAPLALIATVAIIVGVKAAVAYGIVRAFGHDREVALTIAASLAQIGEFSFILIVMGLSLGIVPPEAKDLVVAGAMLSILGNPLLFRLLDRWSEKQAA</sequence>
<dbReference type="Gene3D" id="1.20.1530.20">
    <property type="match status" value="1"/>
</dbReference>
<organism evidence="9 10">
    <name type="scientific">Paragemmobacter straminiformis</name>
    <dbReference type="NCBI Taxonomy" id="2045119"/>
    <lineage>
        <taxon>Bacteria</taxon>
        <taxon>Pseudomonadati</taxon>
        <taxon>Pseudomonadota</taxon>
        <taxon>Alphaproteobacteria</taxon>
        <taxon>Rhodobacterales</taxon>
        <taxon>Paracoccaceae</taxon>
        <taxon>Paragemmobacter</taxon>
    </lineage>
</organism>
<feature type="transmembrane region" description="Helical" evidence="7">
    <location>
        <begin position="260"/>
        <end position="279"/>
    </location>
</feature>
<dbReference type="EMBL" id="JACLQD010000007">
    <property type="protein sequence ID" value="MBC2837541.1"/>
    <property type="molecule type" value="Genomic_DNA"/>
</dbReference>
<keyword evidence="3" id="KW-0813">Transport</keyword>
<feature type="transmembrane region" description="Helical" evidence="7">
    <location>
        <begin position="315"/>
        <end position="336"/>
    </location>
</feature>
<feature type="transmembrane region" description="Helical" evidence="7">
    <location>
        <begin position="238"/>
        <end position="254"/>
    </location>
</feature>
<comment type="subcellular location">
    <subcellularLocation>
        <location evidence="1">Membrane</location>
        <topology evidence="1">Multi-pass membrane protein</topology>
    </subcellularLocation>
</comment>